<evidence type="ECO:0000256" key="4">
    <source>
        <dbReference type="ARBA" id="ARBA00022741"/>
    </source>
</evidence>
<dbReference type="Gene3D" id="2.40.30.10">
    <property type="entry name" value="Translation factors"/>
    <property type="match status" value="2"/>
</dbReference>
<reference evidence="9" key="1">
    <citation type="journal article" date="2014" name="Int. J. Syst. Evol. Microbiol.">
        <title>Complete genome sequence of Corynebacterium casei LMG S-19264T (=DSM 44701T), isolated from a smear-ripened cheese.</title>
        <authorList>
            <consortium name="US DOE Joint Genome Institute (JGI-PGF)"/>
            <person name="Walter F."/>
            <person name="Albersmeier A."/>
            <person name="Kalinowski J."/>
            <person name="Ruckert C."/>
        </authorList>
    </citation>
    <scope>NUCLEOTIDE SEQUENCE</scope>
    <source>
        <strain evidence="9">CGMCC 4.7372</strain>
    </source>
</reference>
<dbReference type="OrthoDB" id="9804504at2"/>
<keyword evidence="5" id="KW-0067">ATP-binding</keyword>
<dbReference type="Proteomes" id="UP000614239">
    <property type="component" value="Unassembled WGS sequence"/>
</dbReference>
<keyword evidence="6" id="KW-0342">GTP-binding</keyword>
<gene>
    <name evidence="9" type="ORF">GCM10011612_13270</name>
</gene>
<comment type="caution">
    <text evidence="9">The sequence shown here is derived from an EMBL/GenBank/DDBJ whole genome shotgun (WGS) entry which is preliminary data.</text>
</comment>
<dbReference type="SUPFAM" id="SSF50447">
    <property type="entry name" value="Translation proteins"/>
    <property type="match status" value="1"/>
</dbReference>
<dbReference type="InterPro" id="IPR044138">
    <property type="entry name" value="CysN_II"/>
</dbReference>
<evidence type="ECO:0000256" key="3">
    <source>
        <dbReference type="ARBA" id="ARBA00022695"/>
    </source>
</evidence>
<dbReference type="CDD" id="cd03695">
    <property type="entry name" value="CysN_NodQ_II"/>
    <property type="match status" value="1"/>
</dbReference>
<feature type="compositionally biased region" description="Low complexity" evidence="7">
    <location>
        <begin position="1"/>
        <end position="20"/>
    </location>
</feature>
<evidence type="ECO:0000259" key="8">
    <source>
        <dbReference type="PROSITE" id="PS51722"/>
    </source>
</evidence>
<dbReference type="EC" id="2.7.7.4" evidence="1"/>
<dbReference type="NCBIfam" id="TIGR02034">
    <property type="entry name" value="CysN"/>
    <property type="match status" value="1"/>
</dbReference>
<dbReference type="PANTHER" id="PTHR23115">
    <property type="entry name" value="TRANSLATION FACTOR"/>
    <property type="match status" value="1"/>
</dbReference>
<evidence type="ECO:0000256" key="6">
    <source>
        <dbReference type="ARBA" id="ARBA00023134"/>
    </source>
</evidence>
<keyword evidence="4" id="KW-0547">Nucleotide-binding</keyword>
<dbReference type="FunFam" id="3.40.50.300:FF:000119">
    <property type="entry name" value="Sulfate adenylyltransferase subunit 1"/>
    <property type="match status" value="1"/>
</dbReference>
<dbReference type="GO" id="GO:0004781">
    <property type="term" value="F:sulfate adenylyltransferase (ATP) activity"/>
    <property type="evidence" value="ECO:0007669"/>
    <property type="project" value="UniProtKB-EC"/>
</dbReference>
<keyword evidence="10" id="KW-1185">Reference proteome</keyword>
<dbReference type="InterPro" id="IPR009000">
    <property type="entry name" value="Transl_B-barrel_sf"/>
</dbReference>
<dbReference type="GO" id="GO:0006790">
    <property type="term" value="P:sulfur compound metabolic process"/>
    <property type="evidence" value="ECO:0007669"/>
    <property type="project" value="InterPro"/>
</dbReference>
<evidence type="ECO:0000313" key="10">
    <source>
        <dbReference type="Proteomes" id="UP000614239"/>
    </source>
</evidence>
<name>A0A8H9HDI5_9ACTO</name>
<dbReference type="InterPro" id="IPR041757">
    <property type="entry name" value="CysN_GTP-bd"/>
</dbReference>
<evidence type="ECO:0000256" key="5">
    <source>
        <dbReference type="ARBA" id="ARBA00022840"/>
    </source>
</evidence>
<dbReference type="EMBL" id="BMNJ01000004">
    <property type="protein sequence ID" value="GGO98417.1"/>
    <property type="molecule type" value="Genomic_DNA"/>
</dbReference>
<dbReference type="SUPFAM" id="SSF52540">
    <property type="entry name" value="P-loop containing nucleoside triphosphate hydrolases"/>
    <property type="match status" value="1"/>
</dbReference>
<evidence type="ECO:0000313" key="9">
    <source>
        <dbReference type="EMBL" id="GGO98417.1"/>
    </source>
</evidence>
<dbReference type="PRINTS" id="PR00315">
    <property type="entry name" value="ELONGATNFCT"/>
</dbReference>
<dbReference type="GO" id="GO:0003924">
    <property type="term" value="F:GTPase activity"/>
    <property type="evidence" value="ECO:0007669"/>
    <property type="project" value="InterPro"/>
</dbReference>
<feature type="domain" description="Tr-type G" evidence="8">
    <location>
        <begin position="24"/>
        <end position="237"/>
    </location>
</feature>
<dbReference type="SUPFAM" id="SSF50465">
    <property type="entry name" value="EF-Tu/eEF-1alpha/eIF2-gamma C-terminal domain"/>
    <property type="match status" value="1"/>
</dbReference>
<organism evidence="9 10">
    <name type="scientific">Actinomyces gaoshouyii</name>
    <dbReference type="NCBI Taxonomy" id="1960083"/>
    <lineage>
        <taxon>Bacteria</taxon>
        <taxon>Bacillati</taxon>
        <taxon>Actinomycetota</taxon>
        <taxon>Actinomycetes</taxon>
        <taxon>Actinomycetales</taxon>
        <taxon>Actinomycetaceae</taxon>
        <taxon>Actinomyces</taxon>
    </lineage>
</organism>
<keyword evidence="3 9" id="KW-0548">Nucleotidyltransferase</keyword>
<dbReference type="AlphaFoldDB" id="A0A8H9HDI5"/>
<proteinExistence type="predicted"/>
<dbReference type="GO" id="GO:0005524">
    <property type="term" value="F:ATP binding"/>
    <property type="evidence" value="ECO:0007669"/>
    <property type="project" value="UniProtKB-KW"/>
</dbReference>
<dbReference type="InterPro" id="IPR027417">
    <property type="entry name" value="P-loop_NTPase"/>
</dbReference>
<dbReference type="InterPro" id="IPR031157">
    <property type="entry name" value="G_TR_CS"/>
</dbReference>
<dbReference type="PROSITE" id="PS51722">
    <property type="entry name" value="G_TR_2"/>
    <property type="match status" value="1"/>
</dbReference>
<dbReference type="InterPro" id="IPR044139">
    <property type="entry name" value="CysN_NoDQ_III"/>
</dbReference>
<dbReference type="InterPro" id="IPR009001">
    <property type="entry name" value="Transl_elong_EF1A/Init_IF2_C"/>
</dbReference>
<dbReference type="CDD" id="cd04166">
    <property type="entry name" value="CysN_ATPS"/>
    <property type="match status" value="1"/>
</dbReference>
<dbReference type="GO" id="GO:0005525">
    <property type="term" value="F:GTP binding"/>
    <property type="evidence" value="ECO:0007669"/>
    <property type="project" value="UniProtKB-KW"/>
</dbReference>
<protein>
    <recommendedName>
        <fullName evidence="1">sulfate adenylyltransferase</fullName>
        <ecNumber evidence="1">2.7.7.4</ecNumber>
    </recommendedName>
</protein>
<dbReference type="Pfam" id="PF22594">
    <property type="entry name" value="GTP-eEF1A_C"/>
    <property type="match status" value="1"/>
</dbReference>
<evidence type="ECO:0000256" key="7">
    <source>
        <dbReference type="SAM" id="MobiDB-lite"/>
    </source>
</evidence>
<keyword evidence="2 9" id="KW-0808">Transferase</keyword>
<sequence length="451" mass="47413">MTPTAHPLTAPPLTASTPAAGRPTGLLRLATAGSVDDGKSTLVGRLLFDSKSVLRDQLAAVERVSLDQGMTRTDLALLTDGLRAEREQGITIDVAYRYFATPGRSFILADCPGHVQYTRNTVTGASTADLVVLLVDARHGVVEQTRRHLAVAALLRVPHVVVAVNKIDLVGYSAEVYARVAADVQAVAAGLGLPDARTLPTSALEGDNIVTRSARTPFYSGPALLELLEAVPVEPPEAGRPFRLPVQCAIRPQSAAPRGLEDFRGYAGQVASGAVAIGDEVVALPSGRATRVTGIHLDDRPLERAVTGQSVTLELADDIDLSRGDLLAAPDGAPAPTREIEASLAWLSDRPLRERDRVLVKHGTRTVHAVVTSIAGRLDLDGLALVDADGLALNDIGRAHLRLAEAIPAAPYERSRTDGAFLVIDAHDGWTLAAGMARAAESAPAPSGERA</sequence>
<evidence type="ECO:0000256" key="2">
    <source>
        <dbReference type="ARBA" id="ARBA00022679"/>
    </source>
</evidence>
<evidence type="ECO:0000256" key="1">
    <source>
        <dbReference type="ARBA" id="ARBA00012391"/>
    </source>
</evidence>
<dbReference type="CDD" id="cd04095">
    <property type="entry name" value="CysN_NoDQ_III"/>
    <property type="match status" value="1"/>
</dbReference>
<dbReference type="InterPro" id="IPR054696">
    <property type="entry name" value="GTP-eEF1A_C"/>
</dbReference>
<dbReference type="Gene3D" id="3.40.50.300">
    <property type="entry name" value="P-loop containing nucleotide triphosphate hydrolases"/>
    <property type="match status" value="1"/>
</dbReference>
<dbReference type="InterPro" id="IPR050100">
    <property type="entry name" value="TRAFAC_GTPase_members"/>
</dbReference>
<reference evidence="9" key="2">
    <citation type="submission" date="2020-09" db="EMBL/GenBank/DDBJ databases">
        <authorList>
            <person name="Sun Q."/>
            <person name="Zhou Y."/>
        </authorList>
    </citation>
    <scope>NUCLEOTIDE SEQUENCE</scope>
    <source>
        <strain evidence="9">CGMCC 4.7372</strain>
    </source>
</reference>
<dbReference type="InterPro" id="IPR011779">
    <property type="entry name" value="SO4_adenylTrfase_lsu"/>
</dbReference>
<dbReference type="InterPro" id="IPR000795">
    <property type="entry name" value="T_Tr_GTP-bd_dom"/>
</dbReference>
<dbReference type="Pfam" id="PF00009">
    <property type="entry name" value="GTP_EFTU"/>
    <property type="match status" value="1"/>
</dbReference>
<accession>A0A8H9HDI5</accession>
<feature type="region of interest" description="Disordered" evidence="7">
    <location>
        <begin position="1"/>
        <end position="21"/>
    </location>
</feature>
<dbReference type="PROSITE" id="PS00301">
    <property type="entry name" value="G_TR_1"/>
    <property type="match status" value="1"/>
</dbReference>